<dbReference type="Proteomes" id="UP000269154">
    <property type="component" value="Unassembled WGS sequence"/>
</dbReference>
<evidence type="ECO:0000313" key="1">
    <source>
        <dbReference type="EMBL" id="RQH34445.1"/>
    </source>
</evidence>
<gene>
    <name evidence="1" type="ORF">D5R40_21020</name>
</gene>
<dbReference type="AlphaFoldDB" id="A0A3N6QRT4"/>
<comment type="caution">
    <text evidence="1">The sequence shown here is derived from an EMBL/GenBank/DDBJ whole genome shotgun (WGS) entry which is preliminary data.</text>
</comment>
<accession>A0A3N6QRT4</accession>
<sequence>METSILILTGRKKEEYGKKVRVISVLSYQLSVPLQSGGLTSGIFSFFIPLKGEAHTHNLSVKHPQLIEETQIHNGMLILPFCLNFIGCF</sequence>
<protein>
    <submittedName>
        <fullName evidence="1">Uncharacterized protein</fullName>
    </submittedName>
</protein>
<dbReference type="EMBL" id="RCBY01000137">
    <property type="protein sequence ID" value="RQH34445.1"/>
    <property type="molecule type" value="Genomic_DNA"/>
</dbReference>
<organism evidence="1 2">
    <name type="scientific">Okeania hirsuta</name>
    <dbReference type="NCBI Taxonomy" id="1458930"/>
    <lineage>
        <taxon>Bacteria</taxon>
        <taxon>Bacillati</taxon>
        <taxon>Cyanobacteriota</taxon>
        <taxon>Cyanophyceae</taxon>
        <taxon>Oscillatoriophycideae</taxon>
        <taxon>Oscillatoriales</taxon>
        <taxon>Microcoleaceae</taxon>
        <taxon>Okeania</taxon>
    </lineage>
</organism>
<proteinExistence type="predicted"/>
<evidence type="ECO:0000313" key="2">
    <source>
        <dbReference type="Proteomes" id="UP000269154"/>
    </source>
</evidence>
<keyword evidence="2" id="KW-1185">Reference proteome</keyword>
<reference evidence="1 2" key="1">
    <citation type="journal article" date="2018" name="ACS Chem. Biol.">
        <title>Ketoreductase domain dysfunction expands chemodiversity: malyngamide biosynthesis in the cyanobacterium Okeania hirsuta.</title>
        <authorList>
            <person name="Moss N.A."/>
            <person name="Leao T."/>
            <person name="Rankin M."/>
            <person name="McCullough T.M."/>
            <person name="Qu P."/>
            <person name="Korobeynikov A."/>
            <person name="Smith J.L."/>
            <person name="Gerwick L."/>
            <person name="Gerwick W.H."/>
        </authorList>
    </citation>
    <scope>NUCLEOTIDE SEQUENCE [LARGE SCALE GENOMIC DNA]</scope>
    <source>
        <strain evidence="1 2">PAB10Feb10-1</strain>
    </source>
</reference>
<name>A0A3N6QRT4_9CYAN</name>